<dbReference type="SUPFAM" id="SSF55785">
    <property type="entry name" value="PYP-like sensor domain (PAS domain)"/>
    <property type="match status" value="4"/>
</dbReference>
<dbReference type="Pfam" id="PF02518">
    <property type="entry name" value="HATPase_c"/>
    <property type="match status" value="1"/>
</dbReference>
<evidence type="ECO:0000259" key="10">
    <source>
        <dbReference type="PROSITE" id="PS50109"/>
    </source>
</evidence>
<dbReference type="PANTHER" id="PTHR43304">
    <property type="entry name" value="PHYTOCHROME-LIKE PROTEIN CPH1"/>
    <property type="match status" value="1"/>
</dbReference>
<dbReference type="InterPro" id="IPR003594">
    <property type="entry name" value="HATPase_dom"/>
</dbReference>
<dbReference type="InterPro" id="IPR052162">
    <property type="entry name" value="Sensor_kinase/Photoreceptor"/>
</dbReference>
<comment type="catalytic activity">
    <reaction evidence="1">
        <text>ATP + protein L-histidine = ADP + protein N-phospho-L-histidine.</text>
        <dbReference type="EC" id="2.7.13.3"/>
    </reaction>
</comment>
<dbReference type="Gene3D" id="1.10.287.130">
    <property type="match status" value="1"/>
</dbReference>
<dbReference type="SMART" id="SM00388">
    <property type="entry name" value="HisKA"/>
    <property type="match status" value="1"/>
</dbReference>
<keyword evidence="8" id="KW-0175">Coiled coil</keyword>
<dbReference type="Gene3D" id="3.30.450.20">
    <property type="entry name" value="PAS domain"/>
    <property type="match status" value="4"/>
</dbReference>
<dbReference type="SMART" id="SM00091">
    <property type="entry name" value="PAS"/>
    <property type="match status" value="4"/>
</dbReference>
<dbReference type="Gene3D" id="3.30.450.40">
    <property type="match status" value="4"/>
</dbReference>
<keyword evidence="14" id="KW-1185">Reference proteome</keyword>
<dbReference type="InterPro" id="IPR000700">
    <property type="entry name" value="PAS-assoc_C"/>
</dbReference>
<dbReference type="GO" id="GO:0000155">
    <property type="term" value="F:phosphorelay sensor kinase activity"/>
    <property type="evidence" value="ECO:0007669"/>
    <property type="project" value="InterPro"/>
</dbReference>
<dbReference type="InterPro" id="IPR000014">
    <property type="entry name" value="PAS"/>
</dbReference>
<gene>
    <name evidence="13" type="ORF">DO97_15120</name>
</gene>
<feature type="domain" description="PAC" evidence="12">
    <location>
        <begin position="592"/>
        <end position="644"/>
    </location>
</feature>
<dbReference type="OrthoDB" id="529800at2"/>
<dbReference type="SUPFAM" id="SSF55781">
    <property type="entry name" value="GAF domain-like"/>
    <property type="match status" value="4"/>
</dbReference>
<dbReference type="Pfam" id="PF08448">
    <property type="entry name" value="PAS_4"/>
    <property type="match status" value="2"/>
</dbReference>
<comment type="caution">
    <text evidence="13">The sequence shown here is derived from an EMBL/GenBank/DDBJ whole genome shotgun (WGS) entry which is preliminary data.</text>
</comment>
<evidence type="ECO:0000259" key="12">
    <source>
        <dbReference type="PROSITE" id="PS50113"/>
    </source>
</evidence>
<dbReference type="EC" id="2.7.13.3" evidence="3"/>
<dbReference type="NCBIfam" id="TIGR00229">
    <property type="entry name" value="sensory_box"/>
    <property type="match status" value="4"/>
</dbReference>
<feature type="domain" description="Phytochrome chromophore attachment site" evidence="9">
    <location>
        <begin position="31"/>
        <end position="167"/>
    </location>
</feature>
<reference evidence="13 14" key="1">
    <citation type="journal article" date="2014" name="Mol. Ecol.">
        <title>Evolution of Synechococcus.</title>
        <authorList>
            <person name="Dvorak P."/>
            <person name="Casamatta D."/>
            <person name="Hasler P."/>
            <person name="Poulickova A."/>
            <person name="Ondrej V."/>
            <person name="Sanges R."/>
        </authorList>
    </citation>
    <scope>NUCLEOTIDE SEQUENCE [LARGE SCALE GENOMIC DNA]</scope>
    <source>
        <strain evidence="13 14">CAUP A 1101</strain>
    </source>
</reference>
<evidence type="ECO:0000256" key="8">
    <source>
        <dbReference type="SAM" id="Coils"/>
    </source>
</evidence>
<dbReference type="InterPro" id="IPR013656">
    <property type="entry name" value="PAS_4"/>
</dbReference>
<evidence type="ECO:0000256" key="4">
    <source>
        <dbReference type="ARBA" id="ARBA00022553"/>
    </source>
</evidence>
<evidence type="ECO:0000256" key="6">
    <source>
        <dbReference type="ARBA" id="ARBA00022777"/>
    </source>
</evidence>
<dbReference type="PANTHER" id="PTHR43304:SF1">
    <property type="entry name" value="PAC DOMAIN-CONTAINING PROTEIN"/>
    <property type="match status" value="1"/>
</dbReference>
<accession>A0A098TSB5</accession>
<dbReference type="STRING" id="1497020.DO97_15120"/>
<feature type="domain" description="Phytochrome chromophore attachment site" evidence="9">
    <location>
        <begin position="1127"/>
        <end position="1267"/>
    </location>
</feature>
<feature type="coiled-coil region" evidence="8">
    <location>
        <begin position="1073"/>
        <end position="1111"/>
    </location>
</feature>
<evidence type="ECO:0000259" key="11">
    <source>
        <dbReference type="PROSITE" id="PS50112"/>
    </source>
</evidence>
<dbReference type="InterPro" id="IPR036890">
    <property type="entry name" value="HATPase_C_sf"/>
</dbReference>
<dbReference type="Pfam" id="PF08447">
    <property type="entry name" value="PAS_3"/>
    <property type="match status" value="2"/>
</dbReference>
<evidence type="ECO:0000256" key="3">
    <source>
        <dbReference type="ARBA" id="ARBA00012438"/>
    </source>
</evidence>
<keyword evidence="4" id="KW-0597">Phosphoprotein</keyword>
<name>A0A098TSB5_9CYAN</name>
<protein>
    <recommendedName>
        <fullName evidence="3">histidine kinase</fullName>
        <ecNumber evidence="3">2.7.13.3</ecNumber>
    </recommendedName>
</protein>
<feature type="domain" description="PAS" evidence="11">
    <location>
        <begin position="771"/>
        <end position="845"/>
    </location>
</feature>
<dbReference type="InterPro" id="IPR003018">
    <property type="entry name" value="GAF"/>
</dbReference>
<evidence type="ECO:0000259" key="9">
    <source>
        <dbReference type="PROSITE" id="PS50046"/>
    </source>
</evidence>
<dbReference type="InterPro" id="IPR004358">
    <property type="entry name" value="Sig_transdc_His_kin-like_C"/>
</dbReference>
<comment type="similarity">
    <text evidence="2">In the N-terminal section; belongs to the phytochrome family.</text>
</comment>
<dbReference type="PROSITE" id="PS50046">
    <property type="entry name" value="PHYTOCHROME_2"/>
    <property type="match status" value="3"/>
</dbReference>
<dbReference type="SUPFAM" id="SSF55874">
    <property type="entry name" value="ATPase domain of HSP90 chaperone/DNA topoisomerase II/histidine kinase"/>
    <property type="match status" value="1"/>
</dbReference>
<dbReference type="InterPro" id="IPR035965">
    <property type="entry name" value="PAS-like_dom_sf"/>
</dbReference>
<dbReference type="SUPFAM" id="SSF47384">
    <property type="entry name" value="Homodimeric domain of signal transducing histidine kinase"/>
    <property type="match status" value="1"/>
</dbReference>
<dbReference type="RefSeq" id="WP_036531043.1">
    <property type="nucleotide sequence ID" value="NZ_JJML01000005.1"/>
</dbReference>
<dbReference type="EMBL" id="JJML01000005">
    <property type="protein sequence ID" value="KGF73643.1"/>
    <property type="molecule type" value="Genomic_DNA"/>
</dbReference>
<dbReference type="Pfam" id="PF01590">
    <property type="entry name" value="GAF"/>
    <property type="match status" value="4"/>
</dbReference>
<organism evidence="13 14">
    <name type="scientific">Neosynechococcus sphagnicola sy1</name>
    <dbReference type="NCBI Taxonomy" id="1497020"/>
    <lineage>
        <taxon>Bacteria</taxon>
        <taxon>Bacillati</taxon>
        <taxon>Cyanobacteriota</taxon>
        <taxon>Cyanophyceae</taxon>
        <taxon>Neosynechococcales</taxon>
        <taxon>Neosynechococcaceae</taxon>
        <taxon>Neosynechococcus</taxon>
    </lineage>
</organism>
<dbReference type="Gene3D" id="3.30.565.10">
    <property type="entry name" value="Histidine kinase-like ATPase, C-terminal domain"/>
    <property type="match status" value="1"/>
</dbReference>
<feature type="domain" description="Phytochrome chromophore attachment site" evidence="9">
    <location>
        <begin position="923"/>
        <end position="1059"/>
    </location>
</feature>
<dbReference type="InterPro" id="IPR029016">
    <property type="entry name" value="GAF-like_dom_sf"/>
</dbReference>
<dbReference type="PROSITE" id="PS50109">
    <property type="entry name" value="HIS_KIN"/>
    <property type="match status" value="1"/>
</dbReference>
<feature type="domain" description="PAS" evidence="11">
    <location>
        <begin position="645"/>
        <end position="691"/>
    </location>
</feature>
<dbReference type="PRINTS" id="PR00344">
    <property type="entry name" value="BCTRLSENSOR"/>
</dbReference>
<evidence type="ECO:0000256" key="1">
    <source>
        <dbReference type="ARBA" id="ARBA00000085"/>
    </source>
</evidence>
<keyword evidence="7" id="KW-0902">Two-component regulatory system</keyword>
<keyword evidence="5" id="KW-0808">Transferase</keyword>
<dbReference type="SMART" id="SM00065">
    <property type="entry name" value="GAF"/>
    <property type="match status" value="4"/>
</dbReference>
<feature type="domain" description="PAC" evidence="12">
    <location>
        <begin position="465"/>
        <end position="517"/>
    </location>
</feature>
<dbReference type="CDD" id="cd00082">
    <property type="entry name" value="HisKA"/>
    <property type="match status" value="1"/>
</dbReference>
<dbReference type="InterPro" id="IPR005467">
    <property type="entry name" value="His_kinase_dom"/>
</dbReference>
<evidence type="ECO:0000256" key="2">
    <source>
        <dbReference type="ARBA" id="ARBA00006402"/>
    </source>
</evidence>
<feature type="domain" description="Histidine kinase" evidence="10">
    <location>
        <begin position="1301"/>
        <end position="1524"/>
    </location>
</feature>
<dbReference type="SMART" id="SM00086">
    <property type="entry name" value="PAC"/>
    <property type="match status" value="3"/>
</dbReference>
<proteinExistence type="inferred from homology"/>
<dbReference type="PROSITE" id="PS50113">
    <property type="entry name" value="PAC"/>
    <property type="match status" value="4"/>
</dbReference>
<dbReference type="Proteomes" id="UP000030170">
    <property type="component" value="Unassembled WGS sequence"/>
</dbReference>
<evidence type="ECO:0000256" key="7">
    <source>
        <dbReference type="ARBA" id="ARBA00023012"/>
    </source>
</evidence>
<sequence length="1530" mass="174070">MPAESMPPLLSLEVILEKISEIALQIQQDRELEDILQGAIADARELLQADRVLIYRLLAHQDAVVAFESVGREWTPLLGQTIPTPSLNPTWIDQYRQKPITAASDIHGEDLSPWDIEWLAGLEVKAHLVVPLLSQGVLWGLLLVHDCRRPRVWQPLEGQYVQQLAVHLGIAIQQTALRQSRQHLADHLEQLQIAGDESSARGTATPKTSAIQLTSGETLSQVSEQEEVRKLREELIQNIALGVSAQIGEAFFHSLVQYLSRLLGMDLISVGELIAPERNCVKIIAGLSHDHLLDGVEYPLADTPCEQVIQKGFCIYPQNLQHCFPENRALQDLEAEAYIGVPLVSSSGEVIGLISVISQQAIANAQLIQEVLTIFAVRATSELERQQSEAMLRRYERIVSATPDCVSLLDRNYIYQVINQTYLTWSQKSYDQIVGHSVSDLLGQEFFETVSKPFLDRCLAGEPRQIVEAWLDYADGQRRFVRATYTPYLEADGTISGVVVNVHELTDLKLAEAALRESEERFRQMATSIREVFWLADINFTEIFYISPMYEEVWGRSCASLYKQPRSFLESIHPEDLPQVLAVIQQQRLTGFSHEYRLLSPDGSVRWIGEQAFPVVDATGHPYRLVGVSQDISDRKAASAALEASKQQYQNLVENSPDIIERFDTQLRHLYVSPALTKITGIPTETFLGKTCRDLGLNTAMVNTWETAVAALLATRQRQIIEFELPTLEGMRSFEMVIAPELSDQQTIESILCMSRDITDRKTTEIALKEQQQFTEQIASSTLAILYVYDLIEHRNIYSNQQIEMVLGYSPEEIQTMGEALFPLLIHPEDLPQVMVNQQHLLTVPDNEFVETEYRMRHKNGNYRWLLSRDRIFSRTAEGLPQRSLGVATDITLLKEAQATLHQQAEYQRLLMVIAQHIRQTLDLENILQTTVTEVRQFLDTDRVIIYKFEPDWSGIIIAESVAEGLPSIMGIQITDTCLVENQGLPIERSGIIAIEDILNANLDPCRETLFKQMQVRAKLMVPILQDDHLWGLLIAHHCRSPRHWETLELDLQQQLALSIQIAIQQASLYRQSQLELAERQRAEMALQQLNQELEQRVQERTQILQQQTEQERLLRLIIQNIHRSLDLEEVLTAVLTETRQTFQADRVAIYQFHPDWSGTFVAESVGEGWVPLVSPDIPKVWEDTYLQETQGGRYQNNETFQVNDIYTIGHTQCHIDLLEQFQARAYAIAPIFLDEKLWGLLATFQNSGPRNWQDWEINLLQQISLQTAIALRQSHLYQASQAQVRELERLSQLKDDFLSTVSHELRSPMSSIKMATQMLELTLNPLGILADESAPISRYFRILREEGKREIDLINDLLDLARLDAGTEPLNLSMITLQLYIPHLAKTFLERTRNQQQQLVIQIPEDLPDVTTDLPYLERILTELLHNACKYTPAGETITVAVAPRPDTLEIRVSNSGVEIPAVECDRIFDKFYRVPNNDPWKHGGTGLGLALVKKLVERLGGTIQVESCFKRTTFILVFGLFPESHRQV</sequence>
<feature type="domain" description="PAC" evidence="12">
    <location>
        <begin position="719"/>
        <end position="770"/>
    </location>
</feature>
<feature type="domain" description="PAS" evidence="11">
    <location>
        <begin position="518"/>
        <end position="586"/>
    </location>
</feature>
<feature type="domain" description="PAC" evidence="12">
    <location>
        <begin position="850"/>
        <end position="903"/>
    </location>
</feature>
<dbReference type="InterPro" id="IPR003661">
    <property type="entry name" value="HisK_dim/P_dom"/>
</dbReference>
<dbReference type="Pfam" id="PF00512">
    <property type="entry name" value="HisKA"/>
    <property type="match status" value="1"/>
</dbReference>
<evidence type="ECO:0000313" key="14">
    <source>
        <dbReference type="Proteomes" id="UP000030170"/>
    </source>
</evidence>
<dbReference type="InterPro" id="IPR036097">
    <property type="entry name" value="HisK_dim/P_sf"/>
</dbReference>
<evidence type="ECO:0000313" key="13">
    <source>
        <dbReference type="EMBL" id="KGF73643.1"/>
    </source>
</evidence>
<dbReference type="InterPro" id="IPR013655">
    <property type="entry name" value="PAS_fold_3"/>
</dbReference>
<dbReference type="InterPro" id="IPR016132">
    <property type="entry name" value="Phyto_chromo_attachment"/>
</dbReference>
<evidence type="ECO:0000256" key="5">
    <source>
        <dbReference type="ARBA" id="ARBA00022679"/>
    </source>
</evidence>
<dbReference type="CDD" id="cd00130">
    <property type="entry name" value="PAS"/>
    <property type="match status" value="3"/>
</dbReference>
<dbReference type="InterPro" id="IPR001610">
    <property type="entry name" value="PAC"/>
</dbReference>
<keyword evidence="6" id="KW-0418">Kinase</keyword>
<dbReference type="PROSITE" id="PS50112">
    <property type="entry name" value="PAS"/>
    <property type="match status" value="3"/>
</dbReference>
<dbReference type="SMART" id="SM00387">
    <property type="entry name" value="HATPase_c"/>
    <property type="match status" value="1"/>
</dbReference>